<evidence type="ECO:0000313" key="3">
    <source>
        <dbReference type="EMBL" id="PVH90580.1"/>
    </source>
</evidence>
<evidence type="ECO:0000256" key="2">
    <source>
        <dbReference type="SAM" id="SignalP"/>
    </source>
</evidence>
<proteinExistence type="predicted"/>
<evidence type="ECO:0000313" key="4">
    <source>
        <dbReference type="Proteomes" id="UP000244855"/>
    </source>
</evidence>
<keyword evidence="2" id="KW-0732">Signal</keyword>
<dbReference type="AlphaFoldDB" id="A0A2V1CXX2"/>
<keyword evidence="4" id="KW-1185">Reference proteome</keyword>
<feature type="region of interest" description="Disordered" evidence="1">
    <location>
        <begin position="101"/>
        <end position="174"/>
    </location>
</feature>
<sequence>MRSSSVFHLLFILKASPLYARTFSELVTIDYYGSLLLILRPSFASSVARRRHDRCTATSDNLCTPTQPHSQTTNNRVLRHPSILHSRSACLAPHLAVTPEASGARTLLPRRSTPPSSANGSLTSKPRPARLVRPENAPGSSFPRAPEPMRCQPLQSAHTNMNLRLPRRKDSKEQ</sequence>
<evidence type="ECO:0008006" key="5">
    <source>
        <dbReference type="Google" id="ProtNLM"/>
    </source>
</evidence>
<dbReference type="Proteomes" id="UP000244855">
    <property type="component" value="Unassembled WGS sequence"/>
</dbReference>
<name>A0A2V1CXX2_9PLEO</name>
<evidence type="ECO:0000256" key="1">
    <source>
        <dbReference type="SAM" id="MobiDB-lite"/>
    </source>
</evidence>
<feature type="compositionally biased region" description="Polar residues" evidence="1">
    <location>
        <begin position="153"/>
        <end position="162"/>
    </location>
</feature>
<feature type="chain" id="PRO_5016038817" description="Secreted protein" evidence="2">
    <location>
        <begin position="21"/>
        <end position="174"/>
    </location>
</feature>
<feature type="compositionally biased region" description="Polar residues" evidence="1">
    <location>
        <begin position="113"/>
        <end position="124"/>
    </location>
</feature>
<accession>A0A2V1CXX2</accession>
<protein>
    <recommendedName>
        <fullName evidence="5">Secreted protein</fullName>
    </recommendedName>
</protein>
<organism evidence="3 4">
    <name type="scientific">Periconia macrospinosa</name>
    <dbReference type="NCBI Taxonomy" id="97972"/>
    <lineage>
        <taxon>Eukaryota</taxon>
        <taxon>Fungi</taxon>
        <taxon>Dikarya</taxon>
        <taxon>Ascomycota</taxon>
        <taxon>Pezizomycotina</taxon>
        <taxon>Dothideomycetes</taxon>
        <taxon>Pleosporomycetidae</taxon>
        <taxon>Pleosporales</taxon>
        <taxon>Massarineae</taxon>
        <taxon>Periconiaceae</taxon>
        <taxon>Periconia</taxon>
    </lineage>
</organism>
<dbReference type="EMBL" id="KZ806212">
    <property type="protein sequence ID" value="PVH90580.1"/>
    <property type="molecule type" value="Genomic_DNA"/>
</dbReference>
<reference evidence="3 4" key="1">
    <citation type="journal article" date="2018" name="Sci. Rep.">
        <title>Comparative genomics provides insights into the lifestyle and reveals functional heterogeneity of dark septate endophytic fungi.</title>
        <authorList>
            <person name="Knapp D.G."/>
            <person name="Nemeth J.B."/>
            <person name="Barry K."/>
            <person name="Hainaut M."/>
            <person name="Henrissat B."/>
            <person name="Johnson J."/>
            <person name="Kuo A."/>
            <person name="Lim J.H.P."/>
            <person name="Lipzen A."/>
            <person name="Nolan M."/>
            <person name="Ohm R.A."/>
            <person name="Tamas L."/>
            <person name="Grigoriev I.V."/>
            <person name="Spatafora J.W."/>
            <person name="Nagy L.G."/>
            <person name="Kovacs G.M."/>
        </authorList>
    </citation>
    <scope>NUCLEOTIDE SEQUENCE [LARGE SCALE GENOMIC DNA]</scope>
    <source>
        <strain evidence="3 4">DSE2036</strain>
    </source>
</reference>
<gene>
    <name evidence="3" type="ORF">DM02DRAFT_431359</name>
</gene>
<feature type="signal peptide" evidence="2">
    <location>
        <begin position="1"/>
        <end position="20"/>
    </location>
</feature>